<organism evidence="2 3">
    <name type="scientific">Lentinula aciculospora</name>
    <dbReference type="NCBI Taxonomy" id="153920"/>
    <lineage>
        <taxon>Eukaryota</taxon>
        <taxon>Fungi</taxon>
        <taxon>Dikarya</taxon>
        <taxon>Basidiomycota</taxon>
        <taxon>Agaricomycotina</taxon>
        <taxon>Agaricomycetes</taxon>
        <taxon>Agaricomycetidae</taxon>
        <taxon>Agaricales</taxon>
        <taxon>Marasmiineae</taxon>
        <taxon>Omphalotaceae</taxon>
        <taxon>Lentinula</taxon>
    </lineage>
</organism>
<dbReference type="EMBL" id="JAOTPV010000009">
    <property type="protein sequence ID" value="KAJ4478247.1"/>
    <property type="molecule type" value="Genomic_DNA"/>
</dbReference>
<dbReference type="PANTHER" id="PTHR16161:SF0">
    <property type="entry name" value="TRANSCRIPTIONAL PROTEIN SWT1"/>
    <property type="match status" value="1"/>
</dbReference>
<dbReference type="AlphaFoldDB" id="A0A9W9AAI1"/>
<dbReference type="InterPro" id="IPR029060">
    <property type="entry name" value="PIN-like_dom_sf"/>
</dbReference>
<reference evidence="2" key="1">
    <citation type="submission" date="2022-08" db="EMBL/GenBank/DDBJ databases">
        <title>A Global Phylogenomic Analysis of the Shiitake Genus Lentinula.</title>
        <authorList>
            <consortium name="DOE Joint Genome Institute"/>
            <person name="Sierra-Patev S."/>
            <person name="Min B."/>
            <person name="Naranjo-Ortiz M."/>
            <person name="Looney B."/>
            <person name="Konkel Z."/>
            <person name="Slot J.C."/>
            <person name="Sakamoto Y."/>
            <person name="Steenwyk J.L."/>
            <person name="Rokas A."/>
            <person name="Carro J."/>
            <person name="Camarero S."/>
            <person name="Ferreira P."/>
            <person name="Molpeceres G."/>
            <person name="Ruiz-Duenas F.J."/>
            <person name="Serrano A."/>
            <person name="Henrissat B."/>
            <person name="Drula E."/>
            <person name="Hughes K.W."/>
            <person name="Mata J.L."/>
            <person name="Ishikawa N.K."/>
            <person name="Vargas-Isla R."/>
            <person name="Ushijima S."/>
            <person name="Smith C.A."/>
            <person name="Ahrendt S."/>
            <person name="Andreopoulos W."/>
            <person name="He G."/>
            <person name="Labutti K."/>
            <person name="Lipzen A."/>
            <person name="Ng V."/>
            <person name="Riley R."/>
            <person name="Sandor L."/>
            <person name="Barry K."/>
            <person name="Martinez A.T."/>
            <person name="Xiao Y."/>
            <person name="Gibbons J.G."/>
            <person name="Terashima K."/>
            <person name="Grigoriev I.V."/>
            <person name="Hibbett D.S."/>
        </authorList>
    </citation>
    <scope>NUCLEOTIDE SEQUENCE</scope>
    <source>
        <strain evidence="2">JLM2183</strain>
    </source>
</reference>
<dbReference type="SUPFAM" id="SSF88723">
    <property type="entry name" value="PIN domain-like"/>
    <property type="match status" value="1"/>
</dbReference>
<dbReference type="CDD" id="cd18727">
    <property type="entry name" value="PIN_Swt1-like"/>
    <property type="match status" value="1"/>
</dbReference>
<feature type="domain" description="PIN" evidence="1">
    <location>
        <begin position="13"/>
        <end position="129"/>
    </location>
</feature>
<gene>
    <name evidence="2" type="ORF">J3R30DRAFT_3480179</name>
</gene>
<dbReference type="PANTHER" id="PTHR16161">
    <property type="entry name" value="TRANSCRIPTIONAL PROTEIN SWT1"/>
    <property type="match status" value="1"/>
</dbReference>
<proteinExistence type="predicted"/>
<evidence type="ECO:0000259" key="1">
    <source>
        <dbReference type="SMART" id="SM00670"/>
    </source>
</evidence>
<dbReference type="Proteomes" id="UP001150266">
    <property type="component" value="Unassembled WGS sequence"/>
</dbReference>
<dbReference type="GO" id="GO:0005634">
    <property type="term" value="C:nucleus"/>
    <property type="evidence" value="ECO:0007669"/>
    <property type="project" value="TreeGrafter"/>
</dbReference>
<dbReference type="GO" id="GO:0004540">
    <property type="term" value="F:RNA nuclease activity"/>
    <property type="evidence" value="ECO:0007669"/>
    <property type="project" value="UniProtKB-ARBA"/>
</dbReference>
<dbReference type="InterPro" id="IPR002716">
    <property type="entry name" value="PIN_dom"/>
</dbReference>
<dbReference type="Pfam" id="PF13638">
    <property type="entry name" value="PIN_4"/>
    <property type="match status" value="1"/>
</dbReference>
<dbReference type="InterPro" id="IPR052626">
    <property type="entry name" value="SWT1_Regulator"/>
</dbReference>
<accession>A0A9W9AAI1</accession>
<dbReference type="Gene3D" id="3.40.50.1010">
    <property type="entry name" value="5'-nuclease"/>
    <property type="match status" value="1"/>
</dbReference>
<evidence type="ECO:0000313" key="2">
    <source>
        <dbReference type="EMBL" id="KAJ4478247.1"/>
    </source>
</evidence>
<protein>
    <submittedName>
        <fullName evidence="2">PIN domain-containing protein</fullName>
    </submittedName>
</protein>
<keyword evidence="3" id="KW-1185">Reference proteome</keyword>
<dbReference type="SMART" id="SM00670">
    <property type="entry name" value="PINc"/>
    <property type="match status" value="1"/>
</dbReference>
<sequence>MQVGNAPLAESSFFVVPDTNILLHYLDTLAAFADDVERSNLGVVIIVPYAVIDELDWQKKDIWFSRKASVWLWDKIQRKNVLKGQARHKERIRTSRECNSSDERIIDCALYFSQTRPTLLCSADRNLCIEAVAQGEDRLAVMNPLDYKNPPWSSRVLGTFLFGTHCDETMFQPWRQSYTEDSIVISHPDDGMDMDVDTNEVHGFELYQNDACNLLHSQVIDTFVALLRELVASDQRDLQRKAREGAAASIHAPSVSRSTHALKRDLKASDMTLEEILDYVAYPPSCRPLMLQKGNPSLSSFLSKPYQAYTGWRKGKDWARQDWVIALRKLRDIGKAWGKKGEDIVNILEYDLLPQVQTVFRDNGIRI</sequence>
<comment type="caution">
    <text evidence="2">The sequence shown here is derived from an EMBL/GenBank/DDBJ whole genome shotgun (WGS) entry which is preliminary data.</text>
</comment>
<name>A0A9W9AAI1_9AGAR</name>
<evidence type="ECO:0000313" key="3">
    <source>
        <dbReference type="Proteomes" id="UP001150266"/>
    </source>
</evidence>
<dbReference type="OrthoDB" id="2017974at2759"/>